<dbReference type="PANTHER" id="PTHR47723">
    <property type="entry name" value="OS05G0353850 PROTEIN"/>
    <property type="match status" value="1"/>
</dbReference>
<dbReference type="CDD" id="cd06222">
    <property type="entry name" value="RNase_H_like"/>
    <property type="match status" value="1"/>
</dbReference>
<dbReference type="InterPro" id="IPR012337">
    <property type="entry name" value="RNaseH-like_sf"/>
</dbReference>
<dbReference type="InterPro" id="IPR002156">
    <property type="entry name" value="RNaseH_domain"/>
</dbReference>
<dbReference type="SUPFAM" id="SSF53098">
    <property type="entry name" value="Ribonuclease H-like"/>
    <property type="match status" value="1"/>
</dbReference>
<comment type="caution">
    <text evidence="2">The sequence shown here is derived from an EMBL/GenBank/DDBJ whole genome shotgun (WGS) entry which is preliminary data.</text>
</comment>
<evidence type="ECO:0000313" key="2">
    <source>
        <dbReference type="EMBL" id="KAK2634204.1"/>
    </source>
</evidence>
<dbReference type="PANTHER" id="PTHR47723:SF21">
    <property type="entry name" value="POLYNUCLEOTIDYL TRANSFERASE, RIBONUCLEASE H-LIKE SUPERFAMILY PROTEIN"/>
    <property type="match status" value="1"/>
</dbReference>
<accession>A0AAD9TER7</accession>
<dbReference type="InterPro" id="IPR053151">
    <property type="entry name" value="RNase_H-like"/>
</dbReference>
<dbReference type="Pfam" id="PF13456">
    <property type="entry name" value="RVT_3"/>
    <property type="match status" value="1"/>
</dbReference>
<protein>
    <recommendedName>
        <fullName evidence="1">RNase H type-1 domain-containing protein</fullName>
    </recommendedName>
</protein>
<dbReference type="EMBL" id="JANJYI010000009">
    <property type="protein sequence ID" value="KAK2634204.1"/>
    <property type="molecule type" value="Genomic_DNA"/>
</dbReference>
<organism evidence="2 3">
    <name type="scientific">Dipteronia dyeriana</name>
    <dbReference type="NCBI Taxonomy" id="168575"/>
    <lineage>
        <taxon>Eukaryota</taxon>
        <taxon>Viridiplantae</taxon>
        <taxon>Streptophyta</taxon>
        <taxon>Embryophyta</taxon>
        <taxon>Tracheophyta</taxon>
        <taxon>Spermatophyta</taxon>
        <taxon>Magnoliopsida</taxon>
        <taxon>eudicotyledons</taxon>
        <taxon>Gunneridae</taxon>
        <taxon>Pentapetalae</taxon>
        <taxon>rosids</taxon>
        <taxon>malvids</taxon>
        <taxon>Sapindales</taxon>
        <taxon>Sapindaceae</taxon>
        <taxon>Hippocastanoideae</taxon>
        <taxon>Acereae</taxon>
        <taxon>Dipteronia</taxon>
    </lineage>
</organism>
<reference evidence="2" key="1">
    <citation type="journal article" date="2023" name="Plant J.">
        <title>Genome sequences and population genomics provide insights into the demographic history, inbreeding, and mutation load of two 'living fossil' tree species of Dipteronia.</title>
        <authorList>
            <person name="Feng Y."/>
            <person name="Comes H.P."/>
            <person name="Chen J."/>
            <person name="Zhu S."/>
            <person name="Lu R."/>
            <person name="Zhang X."/>
            <person name="Li P."/>
            <person name="Qiu J."/>
            <person name="Olsen K.M."/>
            <person name="Qiu Y."/>
        </authorList>
    </citation>
    <scope>NUCLEOTIDE SEQUENCE</scope>
    <source>
        <strain evidence="2">KIB01</strain>
    </source>
</reference>
<proteinExistence type="predicted"/>
<feature type="domain" description="RNase H type-1" evidence="1">
    <location>
        <begin position="5"/>
        <end position="92"/>
    </location>
</feature>
<dbReference type="GO" id="GO:0003676">
    <property type="term" value="F:nucleic acid binding"/>
    <property type="evidence" value="ECO:0007669"/>
    <property type="project" value="InterPro"/>
</dbReference>
<dbReference type="Gene3D" id="3.30.420.10">
    <property type="entry name" value="Ribonuclease H-like superfamily/Ribonuclease H"/>
    <property type="match status" value="1"/>
</dbReference>
<evidence type="ECO:0000259" key="1">
    <source>
        <dbReference type="Pfam" id="PF13456"/>
    </source>
</evidence>
<dbReference type="InterPro" id="IPR036397">
    <property type="entry name" value="RNaseH_sf"/>
</dbReference>
<dbReference type="InterPro" id="IPR044730">
    <property type="entry name" value="RNase_H-like_dom_plant"/>
</dbReference>
<sequence length="100" mass="10809">MASLCQNIKACFQPQIAEAMAILRGLRLAIETGLVLASLESDDLSVVKVMPSAEVEVVIHDILCVLRNSNVTSVNFVPRLANNDAHSLAKLALDFEGEFV</sequence>
<dbReference type="Proteomes" id="UP001280121">
    <property type="component" value="Unassembled WGS sequence"/>
</dbReference>
<gene>
    <name evidence="2" type="ORF">Ddye_028996</name>
</gene>
<dbReference type="AlphaFoldDB" id="A0AAD9TER7"/>
<name>A0AAD9TER7_9ROSI</name>
<evidence type="ECO:0000313" key="3">
    <source>
        <dbReference type="Proteomes" id="UP001280121"/>
    </source>
</evidence>
<dbReference type="GO" id="GO:0004523">
    <property type="term" value="F:RNA-DNA hybrid ribonuclease activity"/>
    <property type="evidence" value="ECO:0007669"/>
    <property type="project" value="InterPro"/>
</dbReference>
<keyword evidence="3" id="KW-1185">Reference proteome</keyword>